<sequence>MHLLYSVFALHLSSVVVAITNERALPVATATNITINLNYSEGAGEIVLGSPNNCGCDDPKCRDPRCAGCDCRNPKCKDPSARTSATAKTRIARIPDARDATAQIPGARTQCARTVIATTQSAKILCAVGAIVRILIVEIRNAPLVTAAIPGVRICPTEPCSKPFPGPTTVTIPTTTTTTLTVPTTITVPTGTTTISTTTTTTVPTTTTATVPTTATTTLPSTTTTTLTTTTSFTVTTTVGTTSSEPTETPTPCGPREWSIVMRRFYHPIWRDHLLISWNTIELNDAIRQGYQEERTTLGRVWRNGNFPLYRCFYQEPVLDHFYTTNKTEFDEAVGQGCLLLFPPGIVGWIYEKQECGSVPVFRSYNEKDQDHLYTINKQEHQNATEHGYKDEGVIGFVLPP</sequence>
<dbReference type="Pfam" id="PF18885">
    <property type="entry name" value="DUF5648"/>
    <property type="match status" value="1"/>
</dbReference>
<evidence type="ECO:0000313" key="4">
    <source>
        <dbReference type="Proteomes" id="UP000559027"/>
    </source>
</evidence>
<dbReference type="AlphaFoldDB" id="A0A8H5GBD7"/>
<proteinExistence type="predicted"/>
<evidence type="ECO:0000313" key="3">
    <source>
        <dbReference type="EMBL" id="KAF5361864.1"/>
    </source>
</evidence>
<name>A0A8H5GBD7_9AGAR</name>
<feature type="signal peptide" evidence="1">
    <location>
        <begin position="1"/>
        <end position="18"/>
    </location>
</feature>
<dbReference type="OrthoDB" id="9971254at2759"/>
<reference evidence="3 4" key="1">
    <citation type="journal article" date="2020" name="ISME J.">
        <title>Uncovering the hidden diversity of litter-decomposition mechanisms in mushroom-forming fungi.</title>
        <authorList>
            <person name="Floudas D."/>
            <person name="Bentzer J."/>
            <person name="Ahren D."/>
            <person name="Johansson T."/>
            <person name="Persson P."/>
            <person name="Tunlid A."/>
        </authorList>
    </citation>
    <scope>NUCLEOTIDE SEQUENCE [LARGE SCALE GENOMIC DNA]</scope>
    <source>
        <strain evidence="3 4">CBS 146.42</strain>
    </source>
</reference>
<organism evidence="3 4">
    <name type="scientific">Leucocoprinus leucothites</name>
    <dbReference type="NCBI Taxonomy" id="201217"/>
    <lineage>
        <taxon>Eukaryota</taxon>
        <taxon>Fungi</taxon>
        <taxon>Dikarya</taxon>
        <taxon>Basidiomycota</taxon>
        <taxon>Agaricomycotina</taxon>
        <taxon>Agaricomycetes</taxon>
        <taxon>Agaricomycetidae</taxon>
        <taxon>Agaricales</taxon>
        <taxon>Agaricineae</taxon>
        <taxon>Agaricaceae</taxon>
        <taxon>Leucocoprinus</taxon>
    </lineage>
</organism>
<evidence type="ECO:0000259" key="2">
    <source>
        <dbReference type="Pfam" id="PF18885"/>
    </source>
</evidence>
<gene>
    <name evidence="3" type="ORF">D9756_002842</name>
</gene>
<protein>
    <recommendedName>
        <fullName evidence="2">DUF5648 domain-containing protein</fullName>
    </recommendedName>
</protein>
<keyword evidence="4" id="KW-1185">Reference proteome</keyword>
<comment type="caution">
    <text evidence="3">The sequence shown here is derived from an EMBL/GenBank/DDBJ whole genome shotgun (WGS) entry which is preliminary data.</text>
</comment>
<dbReference type="Proteomes" id="UP000559027">
    <property type="component" value="Unassembled WGS sequence"/>
</dbReference>
<dbReference type="EMBL" id="JAACJO010000002">
    <property type="protein sequence ID" value="KAF5361864.1"/>
    <property type="molecule type" value="Genomic_DNA"/>
</dbReference>
<evidence type="ECO:0000256" key="1">
    <source>
        <dbReference type="SAM" id="SignalP"/>
    </source>
</evidence>
<keyword evidence="1" id="KW-0732">Signal</keyword>
<accession>A0A8H5GBD7</accession>
<dbReference type="InterPro" id="IPR043708">
    <property type="entry name" value="DUF5648"/>
</dbReference>
<feature type="domain" description="DUF5648" evidence="2">
    <location>
        <begin position="262"/>
        <end position="398"/>
    </location>
</feature>
<feature type="chain" id="PRO_5034637952" description="DUF5648 domain-containing protein" evidence="1">
    <location>
        <begin position="19"/>
        <end position="401"/>
    </location>
</feature>